<name>A0A166SIR3_9AGAM</name>
<accession>A0A166SIR3</accession>
<evidence type="ECO:0000313" key="1">
    <source>
        <dbReference type="EMBL" id="KZP29494.1"/>
    </source>
</evidence>
<dbReference type="EMBL" id="KV417498">
    <property type="protein sequence ID" value="KZP29494.1"/>
    <property type="molecule type" value="Genomic_DNA"/>
</dbReference>
<gene>
    <name evidence="1" type="ORF">FIBSPDRAFT_884908</name>
</gene>
<dbReference type="AlphaFoldDB" id="A0A166SIR3"/>
<keyword evidence="2" id="KW-1185">Reference proteome</keyword>
<protein>
    <submittedName>
        <fullName evidence="1">Uncharacterized protein</fullName>
    </submittedName>
</protein>
<evidence type="ECO:0000313" key="2">
    <source>
        <dbReference type="Proteomes" id="UP000076532"/>
    </source>
</evidence>
<proteinExistence type="predicted"/>
<sequence>MASVMIWDADDGNVQSGAGPRCSGTDIHTRRRVQTHNLFSSLLGRQSPAGSYTRINLQKHPSIDFFCHGRRLSTPRTTTTPTPFRTPNDWSPDVKTTAKVIYNQIFDQVNLNLIQAFGEEIQRLKDTNTEIAAQERRTDLVLAIVAQSGGSGRGPCPAAPEKCDGGTQSGAEEFVIVIGNAVLLKILWSQGYLTGTAVMWSSNITNAQSYGTPRFDFDIWLAEFRAKSIILDLAPADRSSDLVLDRFKAGLLVVAVTQLLNMQLKYTTIDQALGYLLANEQNFIELDRRLAAAHCAAPPACAPVAQPLTTPKVPFQFSRPSLSTPSPHTFQRPPPPRDPMAMDLDVGHQCSSSATVRCHDCSEFGHATCGYTKARTRQVWASSPVRNTSSPVEWKQGSTRVSNEIERFTICLDVFLPTFNLLQWQLSQIGELRTAITVTVNSSSRPRRLKPFHKSFSASPKPLDSLPSTGVFCLDNSILDHPEYYVVCIADWPTDQTLGLVGVVALGKGIGEVPVAARIDAQTHYNIKEQRWCIQFQNFDIWL</sequence>
<organism evidence="1 2">
    <name type="scientific">Athelia psychrophila</name>
    <dbReference type="NCBI Taxonomy" id="1759441"/>
    <lineage>
        <taxon>Eukaryota</taxon>
        <taxon>Fungi</taxon>
        <taxon>Dikarya</taxon>
        <taxon>Basidiomycota</taxon>
        <taxon>Agaricomycotina</taxon>
        <taxon>Agaricomycetes</taxon>
        <taxon>Agaricomycetidae</taxon>
        <taxon>Atheliales</taxon>
        <taxon>Atheliaceae</taxon>
        <taxon>Athelia</taxon>
    </lineage>
</organism>
<reference evidence="1 2" key="1">
    <citation type="journal article" date="2016" name="Mol. Biol. Evol.">
        <title>Comparative Genomics of Early-Diverging Mushroom-Forming Fungi Provides Insights into the Origins of Lignocellulose Decay Capabilities.</title>
        <authorList>
            <person name="Nagy L.G."/>
            <person name="Riley R."/>
            <person name="Tritt A."/>
            <person name="Adam C."/>
            <person name="Daum C."/>
            <person name="Floudas D."/>
            <person name="Sun H."/>
            <person name="Yadav J.S."/>
            <person name="Pangilinan J."/>
            <person name="Larsson K.H."/>
            <person name="Matsuura K."/>
            <person name="Barry K."/>
            <person name="Labutti K."/>
            <person name="Kuo R."/>
            <person name="Ohm R.A."/>
            <person name="Bhattacharya S.S."/>
            <person name="Shirouzu T."/>
            <person name="Yoshinaga Y."/>
            <person name="Martin F.M."/>
            <person name="Grigoriev I.V."/>
            <person name="Hibbett D.S."/>
        </authorList>
    </citation>
    <scope>NUCLEOTIDE SEQUENCE [LARGE SCALE GENOMIC DNA]</scope>
    <source>
        <strain evidence="1 2">CBS 109695</strain>
    </source>
</reference>
<dbReference type="Proteomes" id="UP000076532">
    <property type="component" value="Unassembled WGS sequence"/>
</dbReference>